<feature type="domain" description="SnoaL-like" evidence="1">
    <location>
        <begin position="37"/>
        <end position="117"/>
    </location>
</feature>
<dbReference type="Proteomes" id="UP000642748">
    <property type="component" value="Unassembled WGS sequence"/>
</dbReference>
<reference evidence="2" key="1">
    <citation type="submission" date="2021-01" db="EMBL/GenBank/DDBJ databases">
        <title>Whole genome shotgun sequence of Rugosimonospora africana NBRC 104875.</title>
        <authorList>
            <person name="Komaki H."/>
            <person name="Tamura T."/>
        </authorList>
    </citation>
    <scope>NUCLEOTIDE SEQUENCE</scope>
    <source>
        <strain evidence="2">NBRC 104875</strain>
    </source>
</reference>
<keyword evidence="3" id="KW-1185">Reference proteome</keyword>
<dbReference type="Pfam" id="PF12680">
    <property type="entry name" value="SnoaL_2"/>
    <property type="match status" value="1"/>
</dbReference>
<name>A0A8J3VU72_9ACTN</name>
<comment type="caution">
    <text evidence="2">The sequence shown here is derived from an EMBL/GenBank/DDBJ whole genome shotgun (WGS) entry which is preliminary data.</text>
</comment>
<accession>A0A8J3VU72</accession>
<sequence>MSVIFLKARLREDQLDGTMAQAITRHFEAIGNDELLAGEIYADDAVLEYVQSGERIRGKANIVASRQAYPGRPAAFELHRCVGTPDLQVVELTLRFDGDDPHPVVAIMEFRGGKTVRERIYIAEPWDPPAYRARWVEPIDCDRSEF</sequence>
<dbReference type="SUPFAM" id="SSF54427">
    <property type="entry name" value="NTF2-like"/>
    <property type="match status" value="1"/>
</dbReference>
<gene>
    <name evidence="2" type="ORF">Raf01_71120</name>
</gene>
<dbReference type="AlphaFoldDB" id="A0A8J3VU72"/>
<dbReference type="Gene3D" id="3.10.450.50">
    <property type="match status" value="1"/>
</dbReference>
<evidence type="ECO:0000259" key="1">
    <source>
        <dbReference type="Pfam" id="PF12680"/>
    </source>
</evidence>
<evidence type="ECO:0000313" key="2">
    <source>
        <dbReference type="EMBL" id="GIH18940.1"/>
    </source>
</evidence>
<organism evidence="2 3">
    <name type="scientific">Rugosimonospora africana</name>
    <dbReference type="NCBI Taxonomy" id="556532"/>
    <lineage>
        <taxon>Bacteria</taxon>
        <taxon>Bacillati</taxon>
        <taxon>Actinomycetota</taxon>
        <taxon>Actinomycetes</taxon>
        <taxon>Micromonosporales</taxon>
        <taxon>Micromonosporaceae</taxon>
        <taxon>Rugosimonospora</taxon>
    </lineage>
</organism>
<dbReference type="InterPro" id="IPR037401">
    <property type="entry name" value="SnoaL-like"/>
</dbReference>
<dbReference type="EMBL" id="BONZ01000075">
    <property type="protein sequence ID" value="GIH18940.1"/>
    <property type="molecule type" value="Genomic_DNA"/>
</dbReference>
<evidence type="ECO:0000313" key="3">
    <source>
        <dbReference type="Proteomes" id="UP000642748"/>
    </source>
</evidence>
<proteinExistence type="predicted"/>
<protein>
    <recommendedName>
        <fullName evidence="1">SnoaL-like domain-containing protein</fullName>
    </recommendedName>
</protein>
<dbReference type="InterPro" id="IPR032710">
    <property type="entry name" value="NTF2-like_dom_sf"/>
</dbReference>